<comment type="caution">
    <text evidence="1">The sequence shown here is derived from an EMBL/GenBank/DDBJ whole genome shotgun (WGS) entry which is preliminary data.</text>
</comment>
<keyword evidence="2" id="KW-1185">Reference proteome</keyword>
<dbReference type="RefSeq" id="WP_160039428.1">
    <property type="nucleotide sequence ID" value="NZ_BORQ01000004.1"/>
</dbReference>
<proteinExistence type="predicted"/>
<sequence>MAKKQGTSKPSLPMPGVQRFTAANVSRVYVYFTYGHDKLFFKKIEYVPQFGDYFVTYENKLGENYSFIVSPRFCPVLIKYDPIKQEAVEYESIQNGKLE</sequence>
<organism evidence="1 2">
    <name type="scientific">Paenibacillus albilobatus</name>
    <dbReference type="NCBI Taxonomy" id="2716884"/>
    <lineage>
        <taxon>Bacteria</taxon>
        <taxon>Bacillati</taxon>
        <taxon>Bacillota</taxon>
        <taxon>Bacilli</taxon>
        <taxon>Bacillales</taxon>
        <taxon>Paenibacillaceae</taxon>
        <taxon>Paenibacillus</taxon>
    </lineage>
</organism>
<dbReference type="AlphaFoldDB" id="A0A920CD70"/>
<dbReference type="Proteomes" id="UP000679779">
    <property type="component" value="Unassembled WGS sequence"/>
</dbReference>
<protein>
    <submittedName>
        <fullName evidence="1">Uncharacterized protein</fullName>
    </submittedName>
</protein>
<reference evidence="1" key="1">
    <citation type="submission" date="2021-03" db="EMBL/GenBank/DDBJ databases">
        <title>Antimicrobial resistance genes in bacteria isolated from Japanese honey, and their potential for conferring macrolide and lincosamide resistance in the American foulbrood pathogen Paenibacillus larvae.</title>
        <authorList>
            <person name="Okamoto M."/>
            <person name="Kumagai M."/>
            <person name="Kanamori H."/>
            <person name="Takamatsu D."/>
        </authorList>
    </citation>
    <scope>NUCLEOTIDE SEQUENCE</scope>
    <source>
        <strain evidence="1">J2TS6</strain>
    </source>
</reference>
<accession>A0A920CD70</accession>
<dbReference type="EMBL" id="BORQ01000004">
    <property type="protein sequence ID" value="GIO32559.1"/>
    <property type="molecule type" value="Genomic_DNA"/>
</dbReference>
<evidence type="ECO:0000313" key="1">
    <source>
        <dbReference type="EMBL" id="GIO32559.1"/>
    </source>
</evidence>
<evidence type="ECO:0000313" key="2">
    <source>
        <dbReference type="Proteomes" id="UP000679779"/>
    </source>
</evidence>
<gene>
    <name evidence="1" type="ORF">J2TS6_37000</name>
</gene>
<name>A0A920CD70_9BACL</name>